<organism evidence="14 15">
    <name type="scientific">Loigolactobacillus backii</name>
    <dbReference type="NCBI Taxonomy" id="375175"/>
    <lineage>
        <taxon>Bacteria</taxon>
        <taxon>Bacillati</taxon>
        <taxon>Bacillota</taxon>
        <taxon>Bacilli</taxon>
        <taxon>Lactobacillales</taxon>
        <taxon>Lactobacillaceae</taxon>
        <taxon>Loigolactobacillus</taxon>
    </lineage>
</organism>
<comment type="catalytic activity">
    <reaction evidence="12 13">
        <text>5-O-(1-carboxyvinyl)-3-phosphoshikimate = chorismate + phosphate</text>
        <dbReference type="Rhea" id="RHEA:21020"/>
        <dbReference type="ChEBI" id="CHEBI:29748"/>
        <dbReference type="ChEBI" id="CHEBI:43474"/>
        <dbReference type="ChEBI" id="CHEBI:57701"/>
        <dbReference type="EC" id="4.2.3.5"/>
    </reaction>
</comment>
<evidence type="ECO:0000256" key="8">
    <source>
        <dbReference type="ARBA" id="ARBA00022827"/>
    </source>
</evidence>
<comment type="similarity">
    <text evidence="2 12 13">Belongs to the chorismate synthase family.</text>
</comment>
<dbReference type="FunFam" id="3.60.150.10:FF:000002">
    <property type="entry name" value="Chorismate synthase"/>
    <property type="match status" value="1"/>
</dbReference>
<dbReference type="EMBL" id="CP014873">
    <property type="protein sequence ID" value="ANK61355.1"/>
    <property type="molecule type" value="Genomic_DNA"/>
</dbReference>
<dbReference type="Pfam" id="PF01264">
    <property type="entry name" value="Chorismate_synt"/>
    <property type="match status" value="1"/>
</dbReference>
<dbReference type="PANTHER" id="PTHR21085:SF0">
    <property type="entry name" value="CHORISMATE SYNTHASE"/>
    <property type="match status" value="1"/>
</dbReference>
<dbReference type="PROSITE" id="PS00787">
    <property type="entry name" value="CHORISMATE_SYNTHASE_1"/>
    <property type="match status" value="1"/>
</dbReference>
<keyword evidence="8 12" id="KW-0274">FAD</keyword>
<evidence type="ECO:0000256" key="6">
    <source>
        <dbReference type="ARBA" id="ARBA00022630"/>
    </source>
</evidence>
<dbReference type="InterPro" id="IPR000453">
    <property type="entry name" value="Chorismate_synth"/>
</dbReference>
<dbReference type="CDD" id="cd07304">
    <property type="entry name" value="Chorismate_synthase"/>
    <property type="match status" value="1"/>
</dbReference>
<keyword evidence="10 12" id="KW-0057">Aromatic amino acid biosynthesis</keyword>
<dbReference type="NCBIfam" id="NF003793">
    <property type="entry name" value="PRK05382.1"/>
    <property type="match status" value="1"/>
</dbReference>
<evidence type="ECO:0000256" key="13">
    <source>
        <dbReference type="RuleBase" id="RU000605"/>
    </source>
</evidence>
<dbReference type="OrthoDB" id="9771806at2"/>
<accession>A0A192GZ42</accession>
<dbReference type="PIRSF" id="PIRSF001456">
    <property type="entry name" value="Chorismate_synth"/>
    <property type="match status" value="1"/>
</dbReference>
<dbReference type="GO" id="GO:0009423">
    <property type="term" value="P:chorismate biosynthetic process"/>
    <property type="evidence" value="ECO:0007669"/>
    <property type="project" value="UniProtKB-UniRule"/>
</dbReference>
<dbReference type="PROSITE" id="PS00788">
    <property type="entry name" value="CHORISMATE_SYNTHASE_2"/>
    <property type="match status" value="1"/>
</dbReference>
<evidence type="ECO:0000256" key="10">
    <source>
        <dbReference type="ARBA" id="ARBA00023141"/>
    </source>
</evidence>
<keyword evidence="15" id="KW-1185">Reference proteome</keyword>
<dbReference type="GO" id="GO:0005829">
    <property type="term" value="C:cytosol"/>
    <property type="evidence" value="ECO:0007669"/>
    <property type="project" value="TreeGrafter"/>
</dbReference>
<dbReference type="InterPro" id="IPR035904">
    <property type="entry name" value="Chorismate_synth_AroC_sf"/>
</dbReference>
<dbReference type="GO" id="GO:0004107">
    <property type="term" value="F:chorismate synthase activity"/>
    <property type="evidence" value="ECO:0007669"/>
    <property type="project" value="UniProtKB-UniRule"/>
</dbReference>
<dbReference type="Proteomes" id="UP000078582">
    <property type="component" value="Chromosome"/>
</dbReference>
<keyword evidence="11 12" id="KW-0456">Lyase</keyword>
<protein>
    <recommendedName>
        <fullName evidence="4 12">Chorismate synthase</fullName>
        <shortName evidence="12">CS</shortName>
        <ecNumber evidence="4 12">4.2.3.5</ecNumber>
    </recommendedName>
    <alternativeName>
        <fullName evidence="12">5-enolpyruvylshikimate-3-phosphate phospholyase</fullName>
    </alternativeName>
</protein>
<dbReference type="SUPFAM" id="SSF103263">
    <property type="entry name" value="Chorismate synthase, AroC"/>
    <property type="match status" value="1"/>
</dbReference>
<evidence type="ECO:0000256" key="3">
    <source>
        <dbReference type="ARBA" id="ARBA00011881"/>
    </source>
</evidence>
<feature type="binding site" evidence="12">
    <location>
        <position position="45"/>
    </location>
    <ligand>
        <name>NADP(+)</name>
        <dbReference type="ChEBI" id="CHEBI:58349"/>
    </ligand>
</feature>
<comment type="function">
    <text evidence="12">Catalyzes the anti-1,4-elimination of the C-3 phosphate and the C-6 proR hydrogen from 5-enolpyruvylshikimate-3-phosphate (EPSP) to yield chorismate, which is the branch point compound that serves as the starting substrate for the three terminal pathways of aromatic amino acid biosynthesis. This reaction introduces a second double bond into the aromatic ring system.</text>
</comment>
<keyword evidence="5 12" id="KW-0028">Amino-acid biosynthesis</keyword>
<proteinExistence type="inferred from homology"/>
<dbReference type="STRING" id="375175.AYR53_00445"/>
<feature type="binding site" evidence="12">
    <location>
        <position position="299"/>
    </location>
    <ligand>
        <name>FMN</name>
        <dbReference type="ChEBI" id="CHEBI:58210"/>
    </ligand>
</feature>
<comment type="pathway">
    <text evidence="1 12 13">Metabolic intermediate biosynthesis; chorismate biosynthesis; chorismate from D-erythrose 4-phosphate and phosphoenolpyruvate: step 7/7.</text>
</comment>
<dbReference type="GeneID" id="42980704"/>
<sequence>MRYTTAGESHGPQLTAIIEGIPAGLMVSVEQINADLKRRQQGYGRGNRMKIESDQVQITSGIRHQKTLGSPITLQVTNRDYAHWDEIMSPTAEATAANSVRQVTKPRPGHADLVGGEKYQHADLRNVLERSSARETTMRVAVGSLCKQLLQAIGVEVLGFVQQLGTVKADLTKLPKISNLKALAAVTNASDVRTYDAAAAAEMHSLIDQTKKAGDTLGGVVEVLATGLPVGLGSYVSADTKLDAKLAQAIISINAFKGVEFGDGFSLADHPGSQDMDEIFYSETKGFYRGSDHLGGFEGGMTNGMPLVIKGVMKPIPTLYKPLRSVDIHTKEAYVANVERSDTTAVPAAAVVAEAMVAITLAQAVLAKFDADALPRLQTQVKAYHDELAQY</sequence>
<evidence type="ECO:0000256" key="2">
    <source>
        <dbReference type="ARBA" id="ARBA00008014"/>
    </source>
</evidence>
<evidence type="ECO:0000256" key="1">
    <source>
        <dbReference type="ARBA" id="ARBA00005044"/>
    </source>
</evidence>
<dbReference type="PANTHER" id="PTHR21085">
    <property type="entry name" value="CHORISMATE SYNTHASE"/>
    <property type="match status" value="1"/>
</dbReference>
<feature type="binding site" evidence="12">
    <location>
        <begin position="254"/>
        <end position="255"/>
    </location>
    <ligand>
        <name>FMN</name>
        <dbReference type="ChEBI" id="CHEBI:58210"/>
    </ligand>
</feature>
<dbReference type="EC" id="4.2.3.5" evidence="4 12"/>
<name>A0A192GZ42_9LACO</name>
<evidence type="ECO:0000256" key="12">
    <source>
        <dbReference type="HAMAP-Rule" id="MF_00300"/>
    </source>
</evidence>
<keyword evidence="9 12" id="KW-0521">NADP</keyword>
<comment type="cofactor">
    <cofactor evidence="12 13">
        <name>FMNH2</name>
        <dbReference type="ChEBI" id="CHEBI:57618"/>
    </cofactor>
    <text evidence="12 13">Reduced FMN (FMNH(2)).</text>
</comment>
<dbReference type="GO" id="GO:0009073">
    <property type="term" value="P:aromatic amino acid family biosynthetic process"/>
    <property type="evidence" value="ECO:0007669"/>
    <property type="project" value="UniProtKB-KW"/>
</dbReference>
<gene>
    <name evidence="12" type="primary">aroC</name>
    <name evidence="14" type="ORF">AYR53_00445</name>
</gene>
<dbReference type="HAMAP" id="MF_00300">
    <property type="entry name" value="Chorismate_synth"/>
    <property type="match status" value="1"/>
</dbReference>
<dbReference type="AlphaFoldDB" id="A0A192GZ42"/>
<evidence type="ECO:0000313" key="15">
    <source>
        <dbReference type="Proteomes" id="UP000078582"/>
    </source>
</evidence>
<keyword evidence="7 12" id="KW-0288">FMN</keyword>
<feature type="binding site" evidence="12">
    <location>
        <begin position="314"/>
        <end position="318"/>
    </location>
    <ligand>
        <name>FMN</name>
        <dbReference type="ChEBI" id="CHEBI:58210"/>
    </ligand>
</feature>
<evidence type="ECO:0000256" key="4">
    <source>
        <dbReference type="ARBA" id="ARBA00013036"/>
    </source>
</evidence>
<dbReference type="RefSeq" id="WP_068222661.1">
    <property type="nucleotide sequence ID" value="NZ_CP014623.1"/>
</dbReference>
<feature type="binding site" evidence="12">
    <location>
        <position position="340"/>
    </location>
    <ligand>
        <name>FMN</name>
        <dbReference type="ChEBI" id="CHEBI:58210"/>
    </ligand>
</feature>
<dbReference type="GO" id="GO:0010181">
    <property type="term" value="F:FMN binding"/>
    <property type="evidence" value="ECO:0007669"/>
    <property type="project" value="TreeGrafter"/>
</dbReference>
<dbReference type="InterPro" id="IPR020541">
    <property type="entry name" value="Chorismate_synthase_CS"/>
</dbReference>
<feature type="binding site" evidence="12">
    <location>
        <begin position="130"/>
        <end position="132"/>
    </location>
    <ligand>
        <name>FMN</name>
        <dbReference type="ChEBI" id="CHEBI:58210"/>
    </ligand>
</feature>
<keyword evidence="6 12" id="KW-0285">Flavoprotein</keyword>
<evidence type="ECO:0000256" key="5">
    <source>
        <dbReference type="ARBA" id="ARBA00022605"/>
    </source>
</evidence>
<dbReference type="UniPathway" id="UPA00053">
    <property type="reaction ID" value="UER00090"/>
</dbReference>
<evidence type="ECO:0000313" key="14">
    <source>
        <dbReference type="EMBL" id="ANK61355.1"/>
    </source>
</evidence>
<comment type="subunit">
    <text evidence="3 12">Homotetramer.</text>
</comment>
<evidence type="ECO:0000256" key="7">
    <source>
        <dbReference type="ARBA" id="ARBA00022643"/>
    </source>
</evidence>
<dbReference type="GO" id="GO:0008652">
    <property type="term" value="P:amino acid biosynthetic process"/>
    <property type="evidence" value="ECO:0007669"/>
    <property type="project" value="UniProtKB-KW"/>
</dbReference>
<dbReference type="NCBIfam" id="TIGR00033">
    <property type="entry name" value="aroC"/>
    <property type="match status" value="1"/>
</dbReference>
<reference evidence="14 15" key="1">
    <citation type="submission" date="2016-03" db="EMBL/GenBank/DDBJ databases">
        <title>Pediococcus and Lactobacillus from brewery environment - whole genome sequencing and assembly.</title>
        <authorList>
            <person name="Behr J."/>
            <person name="Geissler A.J."/>
            <person name="Vogel R.F."/>
        </authorList>
    </citation>
    <scope>NUCLEOTIDE SEQUENCE [LARGE SCALE GENOMIC DNA]</scope>
    <source>
        <strain evidence="14 15">TMW 1.1989</strain>
    </source>
</reference>
<evidence type="ECO:0000256" key="11">
    <source>
        <dbReference type="ARBA" id="ARBA00023239"/>
    </source>
</evidence>
<dbReference type="KEGG" id="lbt:AYR52_01050"/>
<evidence type="ECO:0000256" key="9">
    <source>
        <dbReference type="ARBA" id="ARBA00022857"/>
    </source>
</evidence>
<feature type="binding site" evidence="12">
    <location>
        <position position="39"/>
    </location>
    <ligand>
        <name>NADP(+)</name>
        <dbReference type="ChEBI" id="CHEBI:58349"/>
    </ligand>
</feature>
<dbReference type="Gene3D" id="3.60.150.10">
    <property type="entry name" value="Chorismate synthase AroC"/>
    <property type="match status" value="1"/>
</dbReference>